<dbReference type="InterPro" id="IPR018769">
    <property type="entry name" value="VgrG2_DUF2345"/>
</dbReference>
<sequence>MLPRCASRRAEGRFARICKGIHVSMVLPSQAYELKLAPHPAPFSVLKFSGLDRISTLYRYEIEFTSPVTNLPMDAVLGKSARFNIAPIVPNDDWVVHLPDVPDETELAFTVHGIITQFDEFETTADQTRYRVVLEPKLADLNRAVTSRLFQRVTLQEIVTSLLRHEGYAAGVDFIFKLRDERYARHEYVTQYRETTFAFIQRLCAQEGVWFRFEQKKDRAAIVFGDDMDAYARRQRLLPYRRDSGLESSGAQALTTLEKRTRRVPEAVRLHDFNHRAADVPLLVEQRAVRDDATTQAVDYRWGEHYDTPEEGERVAYIRHEAHLARQLTWAGTGNPFRLEAGEVLGVDPAPSDARHGILVTAIESRGGRAEPFCLAFEGIPADRVWRTHLDTISRPVVDGILPARVVSPGNYKYAYLDEHGRYVVKLPFDLDEWSPGGTSRPVRLAKPYSGGKYGHHFPLIDGAEVALSFTNGDPDRPVIVGAMHNSEQPDLVTSENKSRNLIVTAGGNVQRMEDLEGAEHVHLSAPYQASELNLGHLVDGEDKGRGAGAELRTDGHAATRGAKGLLLSAEPQAGGTGQQLAMPSADETLRQAQQILGSLNTMASAANAILADVDSQRVLIEQHLNNLRRPTIVASAPEGVGLASGRDMQIATKKQMFVTAGDGLDVGVMKRITVAAGEALSFLAGTLGIRLFAAKGKVQIEAQADGMDLLSMRDMSISSADGKITITAKQGVTIGDGAGAYITLSGGKIVVGSPAGEIDLHGNLSVLSPQSGSFKFPSWAESQLTPQTTYFNFSVSE</sequence>
<dbReference type="AlphaFoldDB" id="A0A5E4W1B1"/>
<dbReference type="InterPro" id="IPR006531">
    <property type="entry name" value="Gp5/Vgr_OB"/>
</dbReference>
<comment type="similarity">
    <text evidence="1">Belongs to the VgrG protein family.</text>
</comment>
<dbReference type="Gene3D" id="2.40.50.230">
    <property type="entry name" value="Gp5 N-terminal domain"/>
    <property type="match status" value="1"/>
</dbReference>
<accession>A0A5E4W1B1</accession>
<dbReference type="EC" id="6.3.2.-" evidence="5"/>
<evidence type="ECO:0000256" key="1">
    <source>
        <dbReference type="ARBA" id="ARBA00005558"/>
    </source>
</evidence>
<dbReference type="InterPro" id="IPR037026">
    <property type="entry name" value="Vgr_OB-fold_dom_sf"/>
</dbReference>
<feature type="domain" description="Gp5/Type VI secretion system Vgr protein OB-fold" evidence="2">
    <location>
        <begin position="433"/>
        <end position="485"/>
    </location>
</feature>
<dbReference type="InterPro" id="IPR006533">
    <property type="entry name" value="T6SS_Vgr_RhsGE"/>
</dbReference>
<dbReference type="Gene3D" id="2.30.110.50">
    <property type="match status" value="1"/>
</dbReference>
<dbReference type="Pfam" id="PF10106">
    <property type="entry name" value="DUF2345"/>
    <property type="match status" value="1"/>
</dbReference>
<dbReference type="Gene3D" id="3.55.50.10">
    <property type="entry name" value="Baseplate protein-like domains"/>
    <property type="match status" value="1"/>
</dbReference>
<protein>
    <submittedName>
        <fullName evidence="5">Actin cross-linking toxin VgrG1</fullName>
        <ecNumber evidence="5">6.3.2.-</ecNumber>
    </submittedName>
</protein>
<dbReference type="Pfam" id="PF04717">
    <property type="entry name" value="Phage_base_V"/>
    <property type="match status" value="1"/>
</dbReference>
<dbReference type="InterPro" id="IPR028244">
    <property type="entry name" value="T6SS_Rhs_Vgr_dom"/>
</dbReference>
<dbReference type="Pfam" id="PF05954">
    <property type="entry name" value="Phage_GPD"/>
    <property type="match status" value="1"/>
</dbReference>
<organism evidence="5 6">
    <name type="scientific">Pandoraea cepalis</name>
    <dbReference type="NCBI Taxonomy" id="2508294"/>
    <lineage>
        <taxon>Bacteria</taxon>
        <taxon>Pseudomonadati</taxon>
        <taxon>Pseudomonadota</taxon>
        <taxon>Betaproteobacteria</taxon>
        <taxon>Burkholderiales</taxon>
        <taxon>Burkholderiaceae</taxon>
        <taxon>Pandoraea</taxon>
    </lineage>
</organism>
<feature type="domain" description="DUF2345" evidence="3">
    <location>
        <begin position="623"/>
        <end position="763"/>
    </location>
</feature>
<reference evidence="5 6" key="1">
    <citation type="submission" date="2019-08" db="EMBL/GenBank/DDBJ databases">
        <authorList>
            <person name="Peeters C."/>
        </authorList>
    </citation>
    <scope>NUCLEOTIDE SEQUENCE [LARGE SCALE GENOMIC DNA]</scope>
    <source>
        <strain evidence="5 6">LMG 31106</strain>
    </source>
</reference>
<dbReference type="EMBL" id="CABPSL010000011">
    <property type="protein sequence ID" value="VVE17070.1"/>
    <property type="molecule type" value="Genomic_DNA"/>
</dbReference>
<dbReference type="InterPro" id="IPR017847">
    <property type="entry name" value="T6SS_RhsGE_Vgr_subset"/>
</dbReference>
<keyword evidence="5" id="KW-0436">Ligase</keyword>
<dbReference type="SUPFAM" id="SSF69279">
    <property type="entry name" value="Phage tail proteins"/>
    <property type="match status" value="2"/>
</dbReference>
<dbReference type="NCBIfam" id="TIGR03361">
    <property type="entry name" value="VI_Rhs_Vgr"/>
    <property type="match status" value="1"/>
</dbReference>
<evidence type="ECO:0000313" key="5">
    <source>
        <dbReference type="EMBL" id="VVE17070.1"/>
    </source>
</evidence>
<gene>
    <name evidence="5" type="primary">vgrG1</name>
    <name evidence="5" type="ORF">PCE31106_02930</name>
</gene>
<feature type="domain" description="Putative type VI secretion system Rhs element associated Vgr" evidence="4">
    <location>
        <begin position="505"/>
        <end position="604"/>
    </location>
</feature>
<evidence type="ECO:0000259" key="3">
    <source>
        <dbReference type="Pfam" id="PF10106"/>
    </source>
</evidence>
<dbReference type="Pfam" id="PF13296">
    <property type="entry name" value="T6SS_Vgr"/>
    <property type="match status" value="1"/>
</dbReference>
<dbReference type="Gene3D" id="4.10.220.110">
    <property type="match status" value="1"/>
</dbReference>
<dbReference type="SUPFAM" id="SSF69349">
    <property type="entry name" value="Phage fibre proteins"/>
    <property type="match status" value="1"/>
</dbReference>
<evidence type="ECO:0000313" key="6">
    <source>
        <dbReference type="Proteomes" id="UP000384354"/>
    </source>
</evidence>
<evidence type="ECO:0000259" key="2">
    <source>
        <dbReference type="Pfam" id="PF04717"/>
    </source>
</evidence>
<dbReference type="Proteomes" id="UP000384354">
    <property type="component" value="Unassembled WGS sequence"/>
</dbReference>
<evidence type="ECO:0000259" key="4">
    <source>
        <dbReference type="Pfam" id="PF13296"/>
    </source>
</evidence>
<dbReference type="SUPFAM" id="SSF69255">
    <property type="entry name" value="gp5 N-terminal domain-like"/>
    <property type="match status" value="1"/>
</dbReference>
<dbReference type="NCBIfam" id="TIGR01646">
    <property type="entry name" value="vgr_GE"/>
    <property type="match status" value="1"/>
</dbReference>
<name>A0A5E4W1B1_9BURK</name>
<dbReference type="GO" id="GO:0016874">
    <property type="term" value="F:ligase activity"/>
    <property type="evidence" value="ECO:0007669"/>
    <property type="project" value="UniProtKB-KW"/>
</dbReference>
<proteinExistence type="inferred from homology"/>